<dbReference type="EMBL" id="KV407455">
    <property type="protein sequence ID" value="KZF25845.1"/>
    <property type="molecule type" value="Genomic_DNA"/>
</dbReference>
<accession>A0A165J7G4</accession>
<evidence type="ECO:0000313" key="1">
    <source>
        <dbReference type="EMBL" id="KZF25845.1"/>
    </source>
</evidence>
<dbReference type="InParanoid" id="A0A165J7G4"/>
<name>A0A165J7G4_XYLHT</name>
<proteinExistence type="predicted"/>
<organism evidence="1 2">
    <name type="scientific">Xylona heveae (strain CBS 132557 / TC161)</name>
    <dbReference type="NCBI Taxonomy" id="1328760"/>
    <lineage>
        <taxon>Eukaryota</taxon>
        <taxon>Fungi</taxon>
        <taxon>Dikarya</taxon>
        <taxon>Ascomycota</taxon>
        <taxon>Pezizomycotina</taxon>
        <taxon>Xylonomycetes</taxon>
        <taxon>Xylonales</taxon>
        <taxon>Xylonaceae</taxon>
        <taxon>Xylona</taxon>
    </lineage>
</organism>
<gene>
    <name evidence="1" type="ORF">L228DRAFT_236893</name>
</gene>
<dbReference type="RefSeq" id="XP_018191400.1">
    <property type="nucleotide sequence ID" value="XM_018330875.1"/>
</dbReference>
<protein>
    <submittedName>
        <fullName evidence="1">Uncharacterized protein</fullName>
    </submittedName>
</protein>
<dbReference type="Proteomes" id="UP000076632">
    <property type="component" value="Unassembled WGS sequence"/>
</dbReference>
<evidence type="ECO:0000313" key="2">
    <source>
        <dbReference type="Proteomes" id="UP000076632"/>
    </source>
</evidence>
<dbReference type="GeneID" id="28896012"/>
<sequence length="111" mass="11860">MDASLVHDPWADTSSKNITPILYPTIMIIPTGNGSVCTSIIMGEAPGIKACTVIYDVPGHSAYVGIWLLICANDQEVVQAEACFDYDSIDTITWSVAATEETLPPNIATTI</sequence>
<keyword evidence="2" id="KW-1185">Reference proteome</keyword>
<dbReference type="AlphaFoldDB" id="A0A165J7G4"/>
<reference evidence="1 2" key="1">
    <citation type="journal article" date="2016" name="Fungal Biol.">
        <title>The genome of Xylona heveae provides a window into fungal endophytism.</title>
        <authorList>
            <person name="Gazis R."/>
            <person name="Kuo A."/>
            <person name="Riley R."/>
            <person name="LaButti K."/>
            <person name="Lipzen A."/>
            <person name="Lin J."/>
            <person name="Amirebrahimi M."/>
            <person name="Hesse C.N."/>
            <person name="Spatafora J.W."/>
            <person name="Henrissat B."/>
            <person name="Hainaut M."/>
            <person name="Grigoriev I.V."/>
            <person name="Hibbett D.S."/>
        </authorList>
    </citation>
    <scope>NUCLEOTIDE SEQUENCE [LARGE SCALE GENOMIC DNA]</scope>
    <source>
        <strain evidence="1 2">TC161</strain>
    </source>
</reference>